<evidence type="ECO:0000313" key="3">
    <source>
        <dbReference type="EMBL" id="KAF5357595.1"/>
    </source>
</evidence>
<dbReference type="OrthoDB" id="5419821at2759"/>
<accession>A0A8H5G3G6</accession>
<feature type="compositionally biased region" description="Low complexity" evidence="1">
    <location>
        <begin position="708"/>
        <end position="720"/>
    </location>
</feature>
<feature type="region of interest" description="Disordered" evidence="1">
    <location>
        <begin position="288"/>
        <end position="323"/>
    </location>
</feature>
<sequence length="837" mass="92582">MFSWAIKSEGAEPQIPEPHPLGAQGPSFSEGEPDQLQVQAVQTSSSEIQPALKQHKTYERTMKELSNEINLGSLFWDQDYQRDIVWKPDKQSHLIDSIMRNFPVFPIILAGTRGRTRKNVIDGKQRLTAIRRFLAGEIPYLDPTAKNTKQKLWFKVAAEGAGKQQKLSDEKCSEFLEKKLAIYEFEHISDLEERAIFERIQCGVALTSDEKLQVQSSPRRDFARHLIQHYLTEDKLAHPDFKWERSRGKAFRIFSQAFYIISRWETGPFEFGKSDYLMKWLQEKKNDKGKQQAIHNHDGDDDDSDELDDEDMAQEDPGDWPEVPKVFRDDVLKAFEVLMSLAKHQQLKQPLLPSAFPTKRPSPIEMIYIIVLVFVFGVSGKEGRTFTPAQLSRAIYKLREYANDKSVFSERKNRSDYNFKMVEFIRRFSLDEEHPNPETIGVGGSVPTPSLQRRDNVTSFVSRPGNANPEATPLPALRAQGTSSYSRNENSSAGTSRLAITHPTAANPAAVAQPRPQVQVSFPSSSAVPGPSATPPERDAISLTNARALGAAFRMQTGPTWRPHPPSSMFQNSRTEPLRSEARPLTLASVSNFTLSTLPTSASNSISKVSARPDLPSKPESMKSVQVIPPTSTSTPIPRLTTLPSAAQNSRTVPVDARRPTLALCSNSSIHMPATISVPISNLSSLQPHLASVAKSVGTAQAGLLNKNNSNSSFSEQNTSGLQAQTSSGQIPLMSNGLRVKTEVKTELLDSEAGSLSLASIPTSNLPSTLVPVSSSTLERTEGIVNLASSTSMTPKKRKSTFRPANLPKKRKSTARPSEFVHGSSGKTQEDAIYILD</sequence>
<dbReference type="Proteomes" id="UP000559256">
    <property type="component" value="Unassembled WGS sequence"/>
</dbReference>
<comment type="caution">
    <text evidence="3">The sequence shown here is derived from an EMBL/GenBank/DDBJ whole genome shotgun (WGS) entry which is preliminary data.</text>
</comment>
<feature type="compositionally biased region" description="Polar residues" evidence="1">
    <location>
        <begin position="480"/>
        <end position="495"/>
    </location>
</feature>
<feature type="region of interest" description="Disordered" evidence="1">
    <location>
        <begin position="791"/>
        <end position="837"/>
    </location>
</feature>
<feature type="domain" description="GmrSD restriction endonucleases N-terminal" evidence="2">
    <location>
        <begin position="72"/>
        <end position="254"/>
    </location>
</feature>
<keyword evidence="4" id="KW-1185">Reference proteome</keyword>
<gene>
    <name evidence="3" type="ORF">D9758_007411</name>
</gene>
<reference evidence="3 4" key="1">
    <citation type="journal article" date="2020" name="ISME J.">
        <title>Uncovering the hidden diversity of litter-decomposition mechanisms in mushroom-forming fungi.</title>
        <authorList>
            <person name="Floudas D."/>
            <person name="Bentzer J."/>
            <person name="Ahren D."/>
            <person name="Johansson T."/>
            <person name="Persson P."/>
            <person name="Tunlid A."/>
        </authorList>
    </citation>
    <scope>NUCLEOTIDE SEQUENCE [LARGE SCALE GENOMIC DNA]</scope>
    <source>
        <strain evidence="3 4">CBS 291.85</strain>
    </source>
</reference>
<dbReference type="EMBL" id="JAACJM010000050">
    <property type="protein sequence ID" value="KAF5357595.1"/>
    <property type="molecule type" value="Genomic_DNA"/>
</dbReference>
<dbReference type="PANTHER" id="PTHR39639:SF1">
    <property type="entry name" value="DUF262 DOMAIN-CONTAINING PROTEIN"/>
    <property type="match status" value="1"/>
</dbReference>
<feature type="region of interest" description="Disordered" evidence="1">
    <location>
        <begin position="1"/>
        <end position="35"/>
    </location>
</feature>
<proteinExistence type="predicted"/>
<feature type="compositionally biased region" description="Low complexity" evidence="1">
    <location>
        <begin position="628"/>
        <end position="645"/>
    </location>
</feature>
<evidence type="ECO:0000256" key="1">
    <source>
        <dbReference type="SAM" id="MobiDB-lite"/>
    </source>
</evidence>
<organism evidence="3 4">
    <name type="scientific">Tetrapyrgos nigripes</name>
    <dbReference type="NCBI Taxonomy" id="182062"/>
    <lineage>
        <taxon>Eukaryota</taxon>
        <taxon>Fungi</taxon>
        <taxon>Dikarya</taxon>
        <taxon>Basidiomycota</taxon>
        <taxon>Agaricomycotina</taxon>
        <taxon>Agaricomycetes</taxon>
        <taxon>Agaricomycetidae</taxon>
        <taxon>Agaricales</taxon>
        <taxon>Marasmiineae</taxon>
        <taxon>Marasmiaceae</taxon>
        <taxon>Tetrapyrgos</taxon>
    </lineage>
</organism>
<feature type="region of interest" description="Disordered" evidence="1">
    <location>
        <begin position="462"/>
        <end position="495"/>
    </location>
</feature>
<protein>
    <recommendedName>
        <fullName evidence="2">GmrSD restriction endonucleases N-terminal domain-containing protein</fullName>
    </recommendedName>
</protein>
<feature type="compositionally biased region" description="Polar residues" evidence="1">
    <location>
        <begin position="721"/>
        <end position="730"/>
    </location>
</feature>
<feature type="region of interest" description="Disordered" evidence="1">
    <location>
        <begin position="507"/>
        <end position="538"/>
    </location>
</feature>
<evidence type="ECO:0000313" key="4">
    <source>
        <dbReference type="Proteomes" id="UP000559256"/>
    </source>
</evidence>
<dbReference type="Pfam" id="PF03235">
    <property type="entry name" value="GmrSD_N"/>
    <property type="match status" value="1"/>
</dbReference>
<dbReference type="InterPro" id="IPR004919">
    <property type="entry name" value="GmrSD_N"/>
</dbReference>
<name>A0A8H5G3G6_9AGAR</name>
<feature type="region of interest" description="Disordered" evidence="1">
    <location>
        <begin position="606"/>
        <end position="654"/>
    </location>
</feature>
<evidence type="ECO:0000259" key="2">
    <source>
        <dbReference type="Pfam" id="PF03235"/>
    </source>
</evidence>
<feature type="region of interest" description="Disordered" evidence="1">
    <location>
        <begin position="708"/>
        <end position="734"/>
    </location>
</feature>
<feature type="compositionally biased region" description="Polar residues" evidence="1">
    <location>
        <begin position="516"/>
        <end position="527"/>
    </location>
</feature>
<dbReference type="AlphaFoldDB" id="A0A8H5G3G6"/>
<dbReference type="PANTHER" id="PTHR39639">
    <property type="entry name" value="CHROMOSOME 16, WHOLE GENOME SHOTGUN SEQUENCE"/>
    <property type="match status" value="1"/>
</dbReference>
<feature type="compositionally biased region" description="Acidic residues" evidence="1">
    <location>
        <begin position="299"/>
        <end position="319"/>
    </location>
</feature>
<feature type="compositionally biased region" description="Basic and acidic residues" evidence="1">
    <location>
        <begin position="288"/>
        <end position="298"/>
    </location>
</feature>